<dbReference type="CDD" id="cd00060">
    <property type="entry name" value="FHA"/>
    <property type="match status" value="1"/>
</dbReference>
<dbReference type="NCBIfam" id="TIGR03354">
    <property type="entry name" value="VI_FHA"/>
    <property type="match status" value="1"/>
</dbReference>
<dbReference type="Gene3D" id="2.60.200.20">
    <property type="match status" value="1"/>
</dbReference>
<evidence type="ECO:0000259" key="2">
    <source>
        <dbReference type="PROSITE" id="PS50006"/>
    </source>
</evidence>
<dbReference type="Proteomes" id="UP000471640">
    <property type="component" value="Unassembled WGS sequence"/>
</dbReference>
<dbReference type="Pfam" id="PF20232">
    <property type="entry name" value="T6SS_FHA_C"/>
    <property type="match status" value="1"/>
</dbReference>
<reference evidence="3 4" key="2">
    <citation type="submission" date="2020-02" db="EMBL/GenBank/DDBJ databases">
        <title>Genome sequences of Thiorhodococcus mannitoliphagus and Thiorhodococcus minor, purple sulfur photosynthetic bacteria in the gammaproteobacterial family, Chromatiaceae.</title>
        <authorList>
            <person name="Aviles F.A."/>
            <person name="Meyer T.E."/>
            <person name="Kyndt J.A."/>
        </authorList>
    </citation>
    <scope>NUCLEOTIDE SEQUENCE [LARGE SCALE GENOMIC DNA]</scope>
    <source>
        <strain evidence="3 4">DSM 18266</strain>
    </source>
</reference>
<accession>A0A6P1DW79</accession>
<dbReference type="PANTHER" id="PTHR23308">
    <property type="entry name" value="NUCLEAR INHIBITOR OF PROTEIN PHOSPHATASE-1"/>
    <property type="match status" value="1"/>
</dbReference>
<reference evidence="4" key="1">
    <citation type="journal article" date="2020" name="Microbiol. Resour. Announc.">
        <title>Draft Genome Sequences of Thiorhodococcus mannitoliphagus and Thiorhodococcus minor, Purple Sulfur Photosynthetic Bacteria in the Gammaproteobacterial Family Chromatiaceae.</title>
        <authorList>
            <person name="Aviles F.A."/>
            <person name="Meyer T.E."/>
            <person name="Kyndt J.A."/>
        </authorList>
    </citation>
    <scope>NUCLEOTIDE SEQUENCE [LARGE SCALE GENOMIC DNA]</scope>
    <source>
        <strain evidence="4">DSM 18266</strain>
    </source>
</reference>
<dbReference type="AlphaFoldDB" id="A0A6P1DW79"/>
<organism evidence="3 4">
    <name type="scientific">Thiorhodococcus mannitoliphagus</name>
    <dbReference type="NCBI Taxonomy" id="329406"/>
    <lineage>
        <taxon>Bacteria</taxon>
        <taxon>Pseudomonadati</taxon>
        <taxon>Pseudomonadota</taxon>
        <taxon>Gammaproteobacteria</taxon>
        <taxon>Chromatiales</taxon>
        <taxon>Chromatiaceae</taxon>
        <taxon>Thiorhodococcus</taxon>
    </lineage>
</organism>
<keyword evidence="4" id="KW-1185">Reference proteome</keyword>
<dbReference type="InterPro" id="IPR050923">
    <property type="entry name" value="Cell_Proc_Reg/RNA_Proc"/>
</dbReference>
<feature type="region of interest" description="Disordered" evidence="1">
    <location>
        <begin position="241"/>
        <end position="403"/>
    </location>
</feature>
<dbReference type="PROSITE" id="PS50006">
    <property type="entry name" value="FHA_DOMAIN"/>
    <property type="match status" value="1"/>
</dbReference>
<dbReference type="RefSeq" id="WP_164654832.1">
    <property type="nucleotide sequence ID" value="NZ_JAAIJR010000066.1"/>
</dbReference>
<dbReference type="InterPro" id="IPR000253">
    <property type="entry name" value="FHA_dom"/>
</dbReference>
<evidence type="ECO:0000313" key="3">
    <source>
        <dbReference type="EMBL" id="NEX21730.1"/>
    </source>
</evidence>
<dbReference type="InterPro" id="IPR008984">
    <property type="entry name" value="SMAD_FHA_dom_sf"/>
</dbReference>
<dbReference type="InterPro" id="IPR017735">
    <property type="entry name" value="T6SS_FHA"/>
</dbReference>
<feature type="compositionally biased region" description="Basic and acidic residues" evidence="1">
    <location>
        <begin position="198"/>
        <end position="210"/>
    </location>
</feature>
<dbReference type="SUPFAM" id="SSF49879">
    <property type="entry name" value="SMAD/FHA domain"/>
    <property type="match status" value="1"/>
</dbReference>
<evidence type="ECO:0000256" key="1">
    <source>
        <dbReference type="SAM" id="MobiDB-lite"/>
    </source>
</evidence>
<comment type="caution">
    <text evidence="3">The sequence shown here is derived from an EMBL/GenBank/DDBJ whole genome shotgun (WGS) entry which is preliminary data.</text>
</comment>
<feature type="domain" description="FHA" evidence="2">
    <location>
        <begin position="32"/>
        <end position="82"/>
    </location>
</feature>
<name>A0A6P1DW79_9GAMM</name>
<gene>
    <name evidence="3" type="primary">tagH</name>
    <name evidence="3" type="ORF">G3480_15660</name>
</gene>
<protein>
    <submittedName>
        <fullName evidence="3">Type VI secretion system-associated FHA domain protein TagH</fullName>
    </submittedName>
</protein>
<feature type="region of interest" description="Disordered" evidence="1">
    <location>
        <begin position="190"/>
        <end position="228"/>
    </location>
</feature>
<feature type="region of interest" description="Disordered" evidence="1">
    <location>
        <begin position="138"/>
        <end position="169"/>
    </location>
</feature>
<feature type="region of interest" description="Disordered" evidence="1">
    <location>
        <begin position="416"/>
        <end position="450"/>
    </location>
</feature>
<feature type="compositionally biased region" description="Low complexity" evidence="1">
    <location>
        <begin position="213"/>
        <end position="228"/>
    </location>
</feature>
<sequence length="771" mass="79763">MKPKAELALSVLTYDGRPPQRALAARITGDTCVIGRHAACQLQLPDPEREISGQHVMIDRRGGGFVVTDVSTNGTFLNDAEAPLDPSHSVDLRDGDRLTIGRYVVQVTLVQAGAAPAQAADGVESSFVPDAAPSRASCPDILDLIGPGPTAPADDPSPQRETPPLGAETQQLGAAPEGWITPPAFDAGAAQVTGASVEQRHAERLEDEPRPMVSQPSDQSSVPDPADVPTTLVALDVEFSRQAPETASDRGMARPHAAFGSPAWSGAEERASAESPFAHPNTTAADAPTLILPVQEAPRTQAEAPSGNRECQAPTQADVQAPLSDTAEAPSLAGDSRPLVRQEAPSLARSDGSPPARSRESAPHQSVSPVAAPTAPSGTAAEDPRANGGGGLSGKDVSVSADAPTQLLRIAAPGQALSGRDPEPQAPGQPLPGVLGGEPSMDPAIQPGLQDTAQGVAPLGASVAPAGAPVSAAASGVGVQQEACDAPSVRGLQGVPGGIADAAMPAEAGQGLTTSPASEPRADNPVFGAFDPGRTMEGPSGGAGLGQACVLDDATRIRASMEAPPKKPLSASERAQVEAFLAGLGAGHADEIGDSGHLLRTSGKLLRTMTHGLATVTMAHDSFKNQLRPGMSPARADGGNPFRFCLDLEDTLARVLWRPGQGHLDPSQAARQAFDDIEVHQEAMMAGFRAVLKALLARLEPHAIEQEVAGQAGLSQLLPNARKAKCWDDFMTAFEEIADDVSEDFAKVFGDAFNHAYDDHAERLREDKRRR</sequence>
<dbReference type="InterPro" id="IPR046883">
    <property type="entry name" value="T6SS_FHA_C"/>
</dbReference>
<proteinExistence type="predicted"/>
<dbReference type="SMART" id="SM00240">
    <property type="entry name" value="FHA"/>
    <property type="match status" value="1"/>
</dbReference>
<dbReference type="Pfam" id="PF00498">
    <property type="entry name" value="FHA"/>
    <property type="match status" value="1"/>
</dbReference>
<evidence type="ECO:0000313" key="4">
    <source>
        <dbReference type="Proteomes" id="UP000471640"/>
    </source>
</evidence>
<dbReference type="EMBL" id="JAAIJR010000066">
    <property type="protein sequence ID" value="NEX21730.1"/>
    <property type="molecule type" value="Genomic_DNA"/>
</dbReference>